<evidence type="ECO:0000313" key="12">
    <source>
        <dbReference type="Proteomes" id="UP000516656"/>
    </source>
</evidence>
<keyword evidence="6 10" id="KW-0378">Hydrolase</keyword>
<dbReference type="CDD" id="cd00433">
    <property type="entry name" value="Peptidase_M17"/>
    <property type="match status" value="1"/>
</dbReference>
<dbReference type="GO" id="GO:0030145">
    <property type="term" value="F:manganese ion binding"/>
    <property type="evidence" value="ECO:0007669"/>
    <property type="project" value="InterPro"/>
</dbReference>
<keyword evidence="2 10" id="KW-0031">Aminopeptidase</keyword>
<name>A0A1V1V9S6_PHODP</name>
<dbReference type="GO" id="GO:0006508">
    <property type="term" value="P:proteolysis"/>
    <property type="evidence" value="ECO:0007669"/>
    <property type="project" value="UniProtKB-KW"/>
</dbReference>
<dbReference type="InterPro" id="IPR011356">
    <property type="entry name" value="Leucine_aapep/pepB"/>
</dbReference>
<reference evidence="10 12" key="3">
    <citation type="submission" date="2020-09" db="EMBL/GenBank/DDBJ databases">
        <title>Complete, closed and curated genome sequences of Photobacterium damselae subsp. piscicida isolates from Australia indicate localised evolution and additional plasmid-borne pathogenicity mechanisms.</title>
        <authorList>
            <person name="Baseggio L."/>
            <person name="Silayeva O."/>
            <person name="Buller N."/>
            <person name="Landos M."/>
            <person name="Engelstaedter J."/>
            <person name="Barnes A.C."/>
        </authorList>
    </citation>
    <scope>NUCLEOTIDE SEQUENCE [LARGE SCALE GENOMIC DNA]</scope>
    <source>
        <strain evidence="10 12">AS-16-0540-1</strain>
    </source>
</reference>
<dbReference type="InterPro" id="IPR000819">
    <property type="entry name" value="Peptidase_M17_C"/>
</dbReference>
<evidence type="ECO:0000313" key="9">
    <source>
        <dbReference type="EMBL" id="BAX52133.1"/>
    </source>
</evidence>
<dbReference type="InterPro" id="IPR047620">
    <property type="entry name" value="M17_PepB-like_N"/>
</dbReference>
<dbReference type="InterPro" id="IPR008330">
    <property type="entry name" value="Pept_M17_PepB"/>
</dbReference>
<sequence>MLKVLLCAEASAELWGENALINYQSDAATIHYAGDYPLRRIQQAARRLQSQGVQNIQLEGDNWSYERQWAFYCGYTSPKASGILQWASIDEDELELLNARRHSADWLRKVVNATPDEMYPEQLADEVTQFLTGIAGDKISSQKIVGDELLNQGWVGIHSVGRASQRPPVMLTIDYNPTGDDNAPISACLVGKGITFDSGGYSLKSSIGMLAMKSDMGGAATVAAALGYAIEQGLRQRVQLILCCAENLVAGNAYKLGDVLHYKNGVSVEVVNTDAEGRLVLADGLIAASKTQAPLIIDAATLTGAAVMALGEDYNAIFSLDKSLLLHAQGLSELVNEPAWPLPLESWHQNHCPSDYADTANSRAQPGGGMGGASNAAAFLSRFVDTDQSRWIHFDLSAAFKEGSDARWGAGATGLGVANIAALLF</sequence>
<dbReference type="PANTHER" id="PTHR11963">
    <property type="entry name" value="LEUCINE AMINOPEPTIDASE-RELATED"/>
    <property type="match status" value="1"/>
</dbReference>
<evidence type="ECO:0000256" key="4">
    <source>
        <dbReference type="ARBA" id="ARBA00022670"/>
    </source>
</evidence>
<keyword evidence="7" id="KW-0464">Manganese</keyword>
<dbReference type="Gene3D" id="3.40.630.10">
    <property type="entry name" value="Zn peptidases"/>
    <property type="match status" value="1"/>
</dbReference>
<evidence type="ECO:0000259" key="8">
    <source>
        <dbReference type="PROSITE" id="PS00631"/>
    </source>
</evidence>
<dbReference type="Pfam" id="PF00883">
    <property type="entry name" value="Peptidase_M17"/>
    <property type="match status" value="1"/>
</dbReference>
<dbReference type="PRINTS" id="PR00481">
    <property type="entry name" value="LAMNOPPTDASE"/>
</dbReference>
<dbReference type="GO" id="GO:0005737">
    <property type="term" value="C:cytoplasm"/>
    <property type="evidence" value="ECO:0007669"/>
    <property type="project" value="InterPro"/>
</dbReference>
<dbReference type="PANTHER" id="PTHR11963:SF20">
    <property type="entry name" value="PEPTIDASE B"/>
    <property type="match status" value="1"/>
</dbReference>
<protein>
    <submittedName>
        <fullName evidence="10">Aminopeptidase PepB</fullName>
        <ecNumber evidence="10">3.4.11.23</ecNumber>
    </submittedName>
    <submittedName>
        <fullName evidence="9">Peptidase B</fullName>
    </submittedName>
</protein>
<keyword evidence="4" id="KW-0645">Protease</keyword>
<dbReference type="Proteomes" id="UP000516656">
    <property type="component" value="Chromosome 1"/>
</dbReference>
<evidence type="ECO:0000313" key="11">
    <source>
        <dbReference type="Proteomes" id="UP000218676"/>
    </source>
</evidence>
<feature type="domain" description="Cytosol aminopeptidase" evidence="8">
    <location>
        <begin position="272"/>
        <end position="279"/>
    </location>
</feature>
<evidence type="ECO:0000256" key="5">
    <source>
        <dbReference type="ARBA" id="ARBA00022723"/>
    </source>
</evidence>
<dbReference type="EMBL" id="CP061854">
    <property type="protein sequence ID" value="QOD55970.1"/>
    <property type="molecule type" value="Genomic_DNA"/>
</dbReference>
<proteinExistence type="inferred from homology"/>
<keyword evidence="5" id="KW-0479">Metal-binding</keyword>
<accession>A0A1V1V9S6</accession>
<organism evidence="10 12">
    <name type="scientific">Photobacterium damsela subsp. piscicida</name>
    <name type="common">Pasteurella piscicida</name>
    <dbReference type="NCBI Taxonomy" id="38294"/>
    <lineage>
        <taxon>Bacteria</taxon>
        <taxon>Pseudomonadati</taxon>
        <taxon>Pseudomonadota</taxon>
        <taxon>Gammaproteobacteria</taxon>
        <taxon>Vibrionales</taxon>
        <taxon>Vibrionaceae</taxon>
        <taxon>Photobacterium</taxon>
    </lineage>
</organism>
<dbReference type="PROSITE" id="PS00631">
    <property type="entry name" value="CYTOSOL_AP"/>
    <property type="match status" value="1"/>
</dbReference>
<comment type="similarity">
    <text evidence="1">Belongs to the peptidase M17 family.</text>
</comment>
<dbReference type="Pfam" id="PF12404">
    <property type="entry name" value="DUF3663"/>
    <property type="match status" value="1"/>
</dbReference>
<evidence type="ECO:0000313" key="10">
    <source>
        <dbReference type="EMBL" id="QOD55970.1"/>
    </source>
</evidence>
<evidence type="ECO:0000256" key="2">
    <source>
        <dbReference type="ARBA" id="ARBA00022438"/>
    </source>
</evidence>
<gene>
    <name evidence="10" type="primary">pepB</name>
    <name evidence="10" type="ORF">IC627_11905</name>
    <name evidence="9" type="ORF">PDPUS_1_00759</name>
</gene>
<reference evidence="9" key="1">
    <citation type="journal article" date="2017" name="Genome Announc.">
        <title>Whole-Genome Sequence of Photobacterium damselae subsp. piscicida Strain 91-197, Isolated from Hybrid Striped Bass (Morone sp.) in the United States.</title>
        <authorList>
            <person name="Teru Y."/>
            <person name="Hikima J."/>
            <person name="Kono T."/>
            <person name="Sakai M."/>
            <person name="Takano T."/>
            <person name="Hawke J.P."/>
            <person name="Takeyama H."/>
            <person name="Aoki T."/>
        </authorList>
    </citation>
    <scope>NUCLEOTIDE SEQUENCE</scope>
    <source>
        <strain evidence="9">91-197</strain>
    </source>
</reference>
<dbReference type="AlphaFoldDB" id="A0A1V1V9S6"/>
<dbReference type="NCBIfam" id="NF003450">
    <property type="entry name" value="PRK05015.1"/>
    <property type="match status" value="1"/>
</dbReference>
<evidence type="ECO:0000256" key="3">
    <source>
        <dbReference type="ARBA" id="ARBA00022490"/>
    </source>
</evidence>
<dbReference type="EC" id="3.4.11.23" evidence="10"/>
<keyword evidence="3" id="KW-0963">Cytoplasm</keyword>
<dbReference type="RefSeq" id="WP_086957645.1">
    <property type="nucleotide sequence ID" value="NZ_AP018045.1"/>
</dbReference>
<reference evidence="11" key="2">
    <citation type="submission" date="2017-05" db="EMBL/GenBank/DDBJ databases">
        <title>Whole genome sequence of fish pathogenic bacteria, Photobacterium damselae subsp. piscicida, strain 91-197, isolated from hybrid striped bass (Morone sp.) in USA.</title>
        <authorList>
            <person name="Teru Y."/>
            <person name="Hikima J."/>
            <person name="Kono T."/>
            <person name="Sakai M."/>
            <person name="Takano T."/>
            <person name="Hawke J.P."/>
            <person name="Takeyama H."/>
            <person name="Aoki T."/>
        </authorList>
    </citation>
    <scope>NUCLEOTIDE SEQUENCE [LARGE SCALE GENOMIC DNA]</scope>
    <source>
        <strain evidence="11">91-197</strain>
    </source>
</reference>
<dbReference type="Proteomes" id="UP000218676">
    <property type="component" value="Chromosome 1"/>
</dbReference>
<dbReference type="GO" id="GO:0070006">
    <property type="term" value="F:metalloaminopeptidase activity"/>
    <property type="evidence" value="ECO:0007669"/>
    <property type="project" value="InterPro"/>
</dbReference>
<dbReference type="EMBL" id="AP018045">
    <property type="protein sequence ID" value="BAX52133.1"/>
    <property type="molecule type" value="Genomic_DNA"/>
</dbReference>
<evidence type="ECO:0000256" key="7">
    <source>
        <dbReference type="ARBA" id="ARBA00023211"/>
    </source>
</evidence>
<evidence type="ECO:0000256" key="6">
    <source>
        <dbReference type="ARBA" id="ARBA00022801"/>
    </source>
</evidence>
<dbReference type="PIRSF" id="PIRSF036388">
    <property type="entry name" value="Ctsl_amnpptdse_B"/>
    <property type="match status" value="1"/>
</dbReference>
<dbReference type="SUPFAM" id="SSF53187">
    <property type="entry name" value="Zn-dependent exopeptidases"/>
    <property type="match status" value="1"/>
</dbReference>
<evidence type="ECO:0000256" key="1">
    <source>
        <dbReference type="ARBA" id="ARBA00009528"/>
    </source>
</evidence>